<proteinExistence type="predicted"/>
<evidence type="ECO:0000313" key="1">
    <source>
        <dbReference type="EMBL" id="PON29087.1"/>
    </source>
</evidence>
<organism evidence="1 2">
    <name type="scientific">Trichoderma gamsii</name>
    <dbReference type="NCBI Taxonomy" id="398673"/>
    <lineage>
        <taxon>Eukaryota</taxon>
        <taxon>Fungi</taxon>
        <taxon>Dikarya</taxon>
        <taxon>Ascomycota</taxon>
        <taxon>Pezizomycotina</taxon>
        <taxon>Sordariomycetes</taxon>
        <taxon>Hypocreomycetidae</taxon>
        <taxon>Hypocreales</taxon>
        <taxon>Hypocreaceae</taxon>
        <taxon>Trichoderma</taxon>
    </lineage>
</organism>
<evidence type="ECO:0000313" key="2">
    <source>
        <dbReference type="Proteomes" id="UP000054821"/>
    </source>
</evidence>
<protein>
    <submittedName>
        <fullName evidence="1">Uncharacterized protein</fullName>
    </submittedName>
</protein>
<gene>
    <name evidence="1" type="ORF">TGAM01_v202195</name>
</gene>
<dbReference type="RefSeq" id="XP_024406350.1">
    <property type="nucleotide sequence ID" value="XM_024548947.1"/>
</dbReference>
<name>A0A2P4ZXR6_9HYPO</name>
<dbReference type="Proteomes" id="UP000054821">
    <property type="component" value="Unassembled WGS sequence"/>
</dbReference>
<dbReference type="EMBL" id="JPDN02000005">
    <property type="protein sequence ID" value="PON29087.1"/>
    <property type="molecule type" value="Genomic_DNA"/>
</dbReference>
<keyword evidence="2" id="KW-1185">Reference proteome</keyword>
<dbReference type="GeneID" id="36347390"/>
<dbReference type="AlphaFoldDB" id="A0A2P4ZXR6"/>
<reference evidence="1 2" key="1">
    <citation type="journal article" date="2016" name="Genome Announc.">
        <title>Draft Whole-Genome Sequence of Trichoderma gamsii T6085, a Promising Biocontrol Agent of Fusarium Head Blight on Wheat.</title>
        <authorList>
            <person name="Baroncelli R."/>
            <person name="Zapparata A."/>
            <person name="Piaggeschi G."/>
            <person name="Sarrocco S."/>
            <person name="Vannacci G."/>
        </authorList>
    </citation>
    <scope>NUCLEOTIDE SEQUENCE [LARGE SCALE GENOMIC DNA]</scope>
    <source>
        <strain evidence="1 2">T6085</strain>
    </source>
</reference>
<sequence>MLHRQNSLETNGQNVSQWHSLLLESVQQPRHVFEPQRLTSLVPRTIVKSYRVHHALSSPNIILKLSRRDSPALRRPTHIEPFLKIYRPSKDRLQQQDYSTAFSTVRTAPQQSGIISGYNSEDILSMTSDKPDVPTHRPTMGILPRLDGERILEMTSSDVLSRGPFRLNQRPV</sequence>
<comment type="caution">
    <text evidence="1">The sequence shown here is derived from an EMBL/GenBank/DDBJ whole genome shotgun (WGS) entry which is preliminary data.</text>
</comment>
<accession>A0A2P4ZXR6</accession>